<evidence type="ECO:0000256" key="8">
    <source>
        <dbReference type="ARBA" id="ARBA00022679"/>
    </source>
</evidence>
<dbReference type="Gene3D" id="3.30.40.10">
    <property type="entry name" value="Zinc/RING finger domain, C3HC4 (zinc finger)"/>
    <property type="match status" value="1"/>
</dbReference>
<evidence type="ECO:0000256" key="19">
    <source>
        <dbReference type="SAM" id="MobiDB-lite"/>
    </source>
</evidence>
<keyword evidence="17" id="KW-0576">Peroxisome</keyword>
<keyword evidence="16" id="KW-0472">Membrane</keyword>
<keyword evidence="7" id="KW-0962">Peroxisome biogenesis</keyword>
<keyword evidence="11 18" id="KW-0863">Zinc-finger</keyword>
<feature type="compositionally biased region" description="Polar residues" evidence="19">
    <location>
        <begin position="1"/>
        <end position="10"/>
    </location>
</feature>
<accession>A0A8J2S4W6</accession>
<dbReference type="PANTHER" id="PTHR23350">
    <property type="entry name" value="PEROXISOME ASSEMBLY PROTEIN 10"/>
    <property type="match status" value="1"/>
</dbReference>
<evidence type="ECO:0000256" key="11">
    <source>
        <dbReference type="ARBA" id="ARBA00022771"/>
    </source>
</evidence>
<evidence type="ECO:0000256" key="7">
    <source>
        <dbReference type="ARBA" id="ARBA00022593"/>
    </source>
</evidence>
<dbReference type="GO" id="GO:0005778">
    <property type="term" value="C:peroxisomal membrane"/>
    <property type="evidence" value="ECO:0007669"/>
    <property type="project" value="UniProtKB-SubCell"/>
</dbReference>
<evidence type="ECO:0000256" key="2">
    <source>
        <dbReference type="ARBA" id="ARBA00004585"/>
    </source>
</evidence>
<dbReference type="SMART" id="SM00184">
    <property type="entry name" value="RING"/>
    <property type="match status" value="1"/>
</dbReference>
<keyword evidence="8" id="KW-0808">Transferase</keyword>
<dbReference type="OrthoDB" id="365379at2759"/>
<evidence type="ECO:0000256" key="10">
    <source>
        <dbReference type="ARBA" id="ARBA00022723"/>
    </source>
</evidence>
<dbReference type="Pfam" id="PF13639">
    <property type="entry name" value="zf-RING_2"/>
    <property type="match status" value="1"/>
</dbReference>
<dbReference type="SUPFAM" id="SSF57850">
    <property type="entry name" value="RING/U-box"/>
    <property type="match status" value="1"/>
</dbReference>
<evidence type="ECO:0000313" key="21">
    <source>
        <dbReference type="EMBL" id="CAH0109502.1"/>
    </source>
</evidence>
<keyword evidence="6" id="KW-0813">Transport</keyword>
<dbReference type="PANTHER" id="PTHR23350:SF0">
    <property type="entry name" value="PEROXISOME BIOGENESIS FACTOR 10"/>
    <property type="match status" value="1"/>
</dbReference>
<comment type="similarity">
    <text evidence="4">Belongs to the pex2/pex10/pex12 family.</text>
</comment>
<evidence type="ECO:0000256" key="5">
    <source>
        <dbReference type="ARBA" id="ARBA00012483"/>
    </source>
</evidence>
<evidence type="ECO:0000256" key="4">
    <source>
        <dbReference type="ARBA" id="ARBA00008704"/>
    </source>
</evidence>
<feature type="region of interest" description="Disordered" evidence="19">
    <location>
        <begin position="175"/>
        <end position="194"/>
    </location>
</feature>
<keyword evidence="9" id="KW-0812">Transmembrane</keyword>
<dbReference type="Proteomes" id="UP000789390">
    <property type="component" value="Unassembled WGS sequence"/>
</dbReference>
<dbReference type="InterPro" id="IPR017907">
    <property type="entry name" value="Znf_RING_CS"/>
</dbReference>
<keyword evidence="13" id="KW-0862">Zinc</keyword>
<dbReference type="EMBL" id="CAKKLH010000292">
    <property type="protein sequence ID" value="CAH0109502.1"/>
    <property type="molecule type" value="Genomic_DNA"/>
</dbReference>
<dbReference type="GO" id="GO:0016558">
    <property type="term" value="P:protein import into peroxisome matrix"/>
    <property type="evidence" value="ECO:0007669"/>
    <property type="project" value="InterPro"/>
</dbReference>
<evidence type="ECO:0000256" key="13">
    <source>
        <dbReference type="ARBA" id="ARBA00022833"/>
    </source>
</evidence>
<dbReference type="PROSITE" id="PS00518">
    <property type="entry name" value="ZF_RING_1"/>
    <property type="match status" value="1"/>
</dbReference>
<reference evidence="21" key="1">
    <citation type="submission" date="2021-11" db="EMBL/GenBank/DDBJ databases">
        <authorList>
            <person name="Schell T."/>
        </authorList>
    </citation>
    <scope>NUCLEOTIDE SEQUENCE</scope>
    <source>
        <strain evidence="21">M5</strain>
    </source>
</reference>
<dbReference type="InterPro" id="IPR001841">
    <property type="entry name" value="Znf_RING"/>
</dbReference>
<evidence type="ECO:0000256" key="15">
    <source>
        <dbReference type="ARBA" id="ARBA00022989"/>
    </source>
</evidence>
<comment type="subcellular location">
    <subcellularLocation>
        <location evidence="2">Peroxisome membrane</location>
        <topology evidence="2">Multi-pass membrane protein</topology>
    </subcellularLocation>
</comment>
<dbReference type="InterPro" id="IPR025654">
    <property type="entry name" value="PEX2/10"/>
</dbReference>
<sequence>MSDQSTNDETNMPAEENDAIDEFDGIHIPTSSISIDDVPVQDPPVVNDEPAAIPSGSSGPPRMDYDTGECAICLDPHVGKSRLNCGHVFCYQCLVEWCRVKLECPTCRQPFVNFVHQTEGSEGSTQEEVYTPDPPRPAVPARNPVIVIRINLNNGAPVWDEENIRHLLELLFNPIPPRTTNNPPNPNNPSGDQV</sequence>
<dbReference type="GO" id="GO:0061630">
    <property type="term" value="F:ubiquitin protein ligase activity"/>
    <property type="evidence" value="ECO:0007669"/>
    <property type="project" value="UniProtKB-EC"/>
</dbReference>
<evidence type="ECO:0000256" key="16">
    <source>
        <dbReference type="ARBA" id="ARBA00023136"/>
    </source>
</evidence>
<evidence type="ECO:0000256" key="18">
    <source>
        <dbReference type="PROSITE-ProRule" id="PRU00175"/>
    </source>
</evidence>
<evidence type="ECO:0000256" key="17">
    <source>
        <dbReference type="ARBA" id="ARBA00023140"/>
    </source>
</evidence>
<keyword evidence="14" id="KW-0653">Protein transport</keyword>
<feature type="region of interest" description="Disordered" evidence="19">
    <location>
        <begin position="1"/>
        <end position="40"/>
    </location>
</feature>
<dbReference type="GO" id="GO:0008270">
    <property type="term" value="F:zinc ion binding"/>
    <property type="evidence" value="ECO:0007669"/>
    <property type="project" value="UniProtKB-KW"/>
</dbReference>
<dbReference type="PROSITE" id="PS50089">
    <property type="entry name" value="ZF_RING_2"/>
    <property type="match status" value="1"/>
</dbReference>
<evidence type="ECO:0000256" key="6">
    <source>
        <dbReference type="ARBA" id="ARBA00022448"/>
    </source>
</evidence>
<gene>
    <name evidence="21" type="ORF">DGAL_LOCUS12980</name>
</gene>
<evidence type="ECO:0000256" key="14">
    <source>
        <dbReference type="ARBA" id="ARBA00022927"/>
    </source>
</evidence>
<organism evidence="21 22">
    <name type="scientific">Daphnia galeata</name>
    <dbReference type="NCBI Taxonomy" id="27404"/>
    <lineage>
        <taxon>Eukaryota</taxon>
        <taxon>Metazoa</taxon>
        <taxon>Ecdysozoa</taxon>
        <taxon>Arthropoda</taxon>
        <taxon>Crustacea</taxon>
        <taxon>Branchiopoda</taxon>
        <taxon>Diplostraca</taxon>
        <taxon>Cladocera</taxon>
        <taxon>Anomopoda</taxon>
        <taxon>Daphniidae</taxon>
        <taxon>Daphnia</taxon>
    </lineage>
</organism>
<dbReference type="InterPro" id="IPR013083">
    <property type="entry name" value="Znf_RING/FYVE/PHD"/>
</dbReference>
<feature type="domain" description="RING-type" evidence="20">
    <location>
        <begin position="70"/>
        <end position="108"/>
    </location>
</feature>
<evidence type="ECO:0000256" key="9">
    <source>
        <dbReference type="ARBA" id="ARBA00022692"/>
    </source>
</evidence>
<keyword evidence="10" id="KW-0479">Metal-binding</keyword>
<keyword evidence="15" id="KW-1133">Transmembrane helix</keyword>
<dbReference type="EC" id="2.3.2.27" evidence="5"/>
<keyword evidence="12" id="KW-0833">Ubl conjugation pathway</keyword>
<evidence type="ECO:0000313" key="22">
    <source>
        <dbReference type="Proteomes" id="UP000789390"/>
    </source>
</evidence>
<comment type="catalytic activity">
    <reaction evidence="1">
        <text>S-ubiquitinyl-[E2 ubiquitin-conjugating enzyme]-L-cysteine + [acceptor protein]-L-lysine = [E2 ubiquitin-conjugating enzyme]-L-cysteine + N(6)-ubiquitinyl-[acceptor protein]-L-lysine.</text>
        <dbReference type="EC" id="2.3.2.27"/>
    </reaction>
</comment>
<comment type="pathway">
    <text evidence="3">Protein modification; protein ubiquitination.</text>
</comment>
<evidence type="ECO:0000256" key="3">
    <source>
        <dbReference type="ARBA" id="ARBA00004906"/>
    </source>
</evidence>
<evidence type="ECO:0000256" key="1">
    <source>
        <dbReference type="ARBA" id="ARBA00000900"/>
    </source>
</evidence>
<proteinExistence type="inferred from homology"/>
<name>A0A8J2S4W6_9CRUS</name>
<keyword evidence="22" id="KW-1185">Reference proteome</keyword>
<protein>
    <recommendedName>
        <fullName evidence="5">RING-type E3 ubiquitin transferase</fullName>
        <ecNumber evidence="5">2.3.2.27</ecNumber>
    </recommendedName>
</protein>
<dbReference type="AlphaFoldDB" id="A0A8J2S4W6"/>
<evidence type="ECO:0000256" key="12">
    <source>
        <dbReference type="ARBA" id="ARBA00022786"/>
    </source>
</evidence>
<evidence type="ECO:0000259" key="20">
    <source>
        <dbReference type="PROSITE" id="PS50089"/>
    </source>
</evidence>
<comment type="caution">
    <text evidence="21">The sequence shown here is derived from an EMBL/GenBank/DDBJ whole genome shotgun (WGS) entry which is preliminary data.</text>
</comment>